<evidence type="ECO:0000259" key="10">
    <source>
        <dbReference type="Pfam" id="PF02879"/>
    </source>
</evidence>
<dbReference type="PRINTS" id="PR00509">
    <property type="entry name" value="PGMPMM"/>
</dbReference>
<evidence type="ECO:0000256" key="3">
    <source>
        <dbReference type="ARBA" id="ARBA00022553"/>
    </source>
</evidence>
<dbReference type="Gene3D" id="3.30.310.50">
    <property type="entry name" value="Alpha-D-phosphohexomutase, C-terminal domain"/>
    <property type="match status" value="1"/>
</dbReference>
<dbReference type="PANTHER" id="PTHR43771:SF2">
    <property type="entry name" value="PHOSPHOMANNOMUTASE_PHOSPHOGLUCOMUTASE"/>
    <property type="match status" value="1"/>
</dbReference>
<keyword evidence="6" id="KW-0413">Isomerase</keyword>
<dbReference type="PANTHER" id="PTHR43771">
    <property type="entry name" value="PHOSPHOMANNOMUTASE"/>
    <property type="match status" value="1"/>
</dbReference>
<dbReference type="Proteomes" id="UP000886998">
    <property type="component" value="Unassembled WGS sequence"/>
</dbReference>
<dbReference type="AlphaFoldDB" id="A0A8X6YXW4"/>
<dbReference type="InterPro" id="IPR005843">
    <property type="entry name" value="A-D-PHexomutase_C"/>
</dbReference>
<feature type="domain" description="Alpha-D-phosphohexomutase alpha/beta/alpha" evidence="10">
    <location>
        <begin position="154"/>
        <end position="254"/>
    </location>
</feature>
<organism evidence="12 13">
    <name type="scientific">Trichonephila inaurata madagascariensis</name>
    <dbReference type="NCBI Taxonomy" id="2747483"/>
    <lineage>
        <taxon>Eukaryota</taxon>
        <taxon>Metazoa</taxon>
        <taxon>Ecdysozoa</taxon>
        <taxon>Arthropoda</taxon>
        <taxon>Chelicerata</taxon>
        <taxon>Arachnida</taxon>
        <taxon>Araneae</taxon>
        <taxon>Araneomorphae</taxon>
        <taxon>Entelegynae</taxon>
        <taxon>Araneoidea</taxon>
        <taxon>Nephilidae</taxon>
        <taxon>Trichonephila</taxon>
        <taxon>Trichonephila inaurata</taxon>
    </lineage>
</organism>
<dbReference type="InterPro" id="IPR005846">
    <property type="entry name" value="A-D-PHexomutase_a/b/a-III"/>
</dbReference>
<reference evidence="12" key="1">
    <citation type="submission" date="2020-08" db="EMBL/GenBank/DDBJ databases">
        <title>Multicomponent nature underlies the extraordinary mechanical properties of spider dragline silk.</title>
        <authorList>
            <person name="Kono N."/>
            <person name="Nakamura H."/>
            <person name="Mori M."/>
            <person name="Yoshida Y."/>
            <person name="Ohtoshi R."/>
            <person name="Malay A.D."/>
            <person name="Moran D.A.P."/>
            <person name="Tomita M."/>
            <person name="Numata K."/>
            <person name="Arakawa K."/>
        </authorList>
    </citation>
    <scope>NUCLEOTIDE SEQUENCE</scope>
</reference>
<dbReference type="PROSITE" id="PS00710">
    <property type="entry name" value="PGM_PMM"/>
    <property type="match status" value="1"/>
</dbReference>
<keyword evidence="13" id="KW-1185">Reference proteome</keyword>
<accession>A0A8X6YXW4</accession>
<keyword evidence="5 7" id="KW-0460">Magnesium</keyword>
<evidence type="ECO:0000259" key="9">
    <source>
        <dbReference type="Pfam" id="PF02878"/>
    </source>
</evidence>
<dbReference type="Pfam" id="PF02878">
    <property type="entry name" value="PGM_PMM_I"/>
    <property type="match status" value="1"/>
</dbReference>
<evidence type="ECO:0000256" key="4">
    <source>
        <dbReference type="ARBA" id="ARBA00022723"/>
    </source>
</evidence>
<dbReference type="GO" id="GO:0016868">
    <property type="term" value="F:intramolecular phosphotransferase activity"/>
    <property type="evidence" value="ECO:0007669"/>
    <property type="project" value="InterPro"/>
</dbReference>
<evidence type="ECO:0000256" key="5">
    <source>
        <dbReference type="ARBA" id="ARBA00022842"/>
    </source>
</evidence>
<dbReference type="GO" id="GO:0000287">
    <property type="term" value="F:magnesium ion binding"/>
    <property type="evidence" value="ECO:0007669"/>
    <property type="project" value="InterPro"/>
</dbReference>
<evidence type="ECO:0000259" key="8">
    <source>
        <dbReference type="Pfam" id="PF00408"/>
    </source>
</evidence>
<dbReference type="InterPro" id="IPR005841">
    <property type="entry name" value="Alpha-D-phosphohexomutase_SF"/>
</dbReference>
<comment type="caution">
    <text evidence="12">The sequence shown here is derived from an EMBL/GenBank/DDBJ whole genome shotgun (WGS) entry which is preliminary data.</text>
</comment>
<dbReference type="Pfam" id="PF00408">
    <property type="entry name" value="PGM_PMM_IV"/>
    <property type="match status" value="1"/>
</dbReference>
<dbReference type="GO" id="GO:0005975">
    <property type="term" value="P:carbohydrate metabolic process"/>
    <property type="evidence" value="ECO:0007669"/>
    <property type="project" value="InterPro"/>
</dbReference>
<feature type="domain" description="Alpha-D-phosphohexomutase alpha/beta/alpha" evidence="11">
    <location>
        <begin position="259"/>
        <end position="368"/>
    </location>
</feature>
<dbReference type="Pfam" id="PF02880">
    <property type="entry name" value="PGM_PMM_III"/>
    <property type="match status" value="1"/>
</dbReference>
<protein>
    <submittedName>
        <fullName evidence="12">Phosphomannomutase</fullName>
    </submittedName>
</protein>
<dbReference type="InterPro" id="IPR016055">
    <property type="entry name" value="A-D-PHexomutase_a/b/a-I/II/III"/>
</dbReference>
<gene>
    <name evidence="12" type="primary">exoC</name>
    <name evidence="12" type="ORF">TNIN_57171</name>
</gene>
<comment type="cofactor">
    <cofactor evidence="1">
        <name>Mg(2+)</name>
        <dbReference type="ChEBI" id="CHEBI:18420"/>
    </cofactor>
</comment>
<dbReference type="OrthoDB" id="14210at2759"/>
<dbReference type="SUPFAM" id="SSF55957">
    <property type="entry name" value="Phosphoglucomutase, C-terminal domain"/>
    <property type="match status" value="1"/>
</dbReference>
<dbReference type="InterPro" id="IPR016066">
    <property type="entry name" value="A-D-PHexomutase_CS"/>
</dbReference>
<evidence type="ECO:0000256" key="1">
    <source>
        <dbReference type="ARBA" id="ARBA00001946"/>
    </source>
</evidence>
<dbReference type="InterPro" id="IPR005844">
    <property type="entry name" value="A-D-PHexomutase_a/b/a-I"/>
</dbReference>
<dbReference type="Gene3D" id="3.40.120.10">
    <property type="entry name" value="Alpha-D-Glucose-1,6-Bisphosphate, subunit A, domain 3"/>
    <property type="match status" value="3"/>
</dbReference>
<dbReference type="EMBL" id="BMAV01023781">
    <property type="protein sequence ID" value="GFY80067.1"/>
    <property type="molecule type" value="Genomic_DNA"/>
</dbReference>
<dbReference type="InterPro" id="IPR036900">
    <property type="entry name" value="A-D-PHexomutase_C_sf"/>
</dbReference>
<dbReference type="InterPro" id="IPR005845">
    <property type="entry name" value="A-D-PHexomutase_a/b/a-II"/>
</dbReference>
<evidence type="ECO:0000256" key="6">
    <source>
        <dbReference type="ARBA" id="ARBA00023235"/>
    </source>
</evidence>
<comment type="similarity">
    <text evidence="2 7">Belongs to the phosphohexose mutase family.</text>
</comment>
<dbReference type="SUPFAM" id="SSF53738">
    <property type="entry name" value="Phosphoglucomutase, first 3 domains"/>
    <property type="match status" value="3"/>
</dbReference>
<evidence type="ECO:0000313" key="13">
    <source>
        <dbReference type="Proteomes" id="UP000886998"/>
    </source>
</evidence>
<feature type="domain" description="Alpha-D-phosphohexomutase C-terminal" evidence="8">
    <location>
        <begin position="372"/>
        <end position="436"/>
    </location>
</feature>
<keyword evidence="4 7" id="KW-0479">Metal-binding</keyword>
<name>A0A8X6YXW4_9ARAC</name>
<evidence type="ECO:0000256" key="2">
    <source>
        <dbReference type="ARBA" id="ARBA00010231"/>
    </source>
</evidence>
<feature type="domain" description="Alpha-D-phosphohexomutase alpha/beta/alpha" evidence="9">
    <location>
        <begin position="17"/>
        <end position="135"/>
    </location>
</feature>
<evidence type="ECO:0000256" key="7">
    <source>
        <dbReference type="RuleBase" id="RU004326"/>
    </source>
</evidence>
<evidence type="ECO:0000313" key="12">
    <source>
        <dbReference type="EMBL" id="GFY80067.1"/>
    </source>
</evidence>
<dbReference type="Pfam" id="PF02879">
    <property type="entry name" value="PGM_PMM_II"/>
    <property type="match status" value="1"/>
</dbReference>
<proteinExistence type="inferred from homology"/>
<keyword evidence="3" id="KW-0597">Phosphoprotein</keyword>
<sequence length="460" mass="51523">MLYSSHFKKYSMDNTIIRKYDIRGIIGKDLQINDGYEIGRKFGQTVASVCVGYDSRIDSPGIERELIRGLTLSGANVIRVGLCSSPMLYAATQITQADLGIIITASHNPSEYNGFKFFSNKKVFSDQEIKEIISNPIKDSTRIGSLININIYSEYIRILKSAVKNNTTQKLKIAWDCGNSPASGIIRYIEKILPGHTHIVTNNSIDGAFPLHDPDPIEEKNLAQLIDIVKEYGCDLGIALDGDSDRVRLIDNKGNVVSNDHLFMIFAREVLEEYPESKVIANVKMSMKVHDFVSKLGGQVITCATGHSLVKKKMVEEEAKFAGELSGHFFFSELGFDDGLYSAVKAVDILLKKNQSLSQVIEDLPKLYITHEVKIVVKDEKKFQIIESIKKTLEKQNIVFSDLDGVKVTDNKGWWLLRVSNTQNCITARCEGETLEGFELTKKVLFHYIDEARSLNCSCS</sequence>
<dbReference type="CDD" id="cd03089">
    <property type="entry name" value="PMM_PGM"/>
    <property type="match status" value="1"/>
</dbReference>
<evidence type="ECO:0000259" key="11">
    <source>
        <dbReference type="Pfam" id="PF02880"/>
    </source>
</evidence>